<dbReference type="EMBL" id="DSOL01000002">
    <property type="protein sequence ID" value="HEN27087.1"/>
    <property type="molecule type" value="Genomic_DNA"/>
</dbReference>
<dbReference type="GO" id="GO:0003677">
    <property type="term" value="F:DNA binding"/>
    <property type="evidence" value="ECO:0007669"/>
    <property type="project" value="UniProtKB-KW"/>
</dbReference>
<keyword evidence="1" id="KW-0805">Transcription regulation</keyword>
<dbReference type="NCBIfam" id="NF033788">
    <property type="entry name" value="HTH_metalloreg"/>
    <property type="match status" value="1"/>
</dbReference>
<dbReference type="PRINTS" id="PR00778">
    <property type="entry name" value="HTHARSR"/>
</dbReference>
<sequence length="128" mass="15155">MRKYADILKVIGDLKRLKLYTLLAKCGDKYYVCELADAVEDTHYNTSRHLNELRKAGLVEEQKVGRGVMYFIPQTEEPFIRILVELVKSIPDDFVRREMELLKKRVSFRGKDQRCVSKIYPNWKQEVE</sequence>
<dbReference type="InterPro" id="IPR001845">
    <property type="entry name" value="HTH_ArsR_DNA-bd_dom"/>
</dbReference>
<keyword evidence="3" id="KW-0804">Transcription</keyword>
<keyword evidence="2" id="KW-0238">DNA-binding</keyword>
<dbReference type="InterPro" id="IPR036388">
    <property type="entry name" value="WH-like_DNA-bd_sf"/>
</dbReference>
<protein>
    <submittedName>
        <fullName evidence="5">ArsR family transcriptional regulator</fullName>
    </submittedName>
</protein>
<evidence type="ECO:0000259" key="4">
    <source>
        <dbReference type="PROSITE" id="PS50987"/>
    </source>
</evidence>
<dbReference type="PROSITE" id="PS50987">
    <property type="entry name" value="HTH_ARSR_2"/>
    <property type="match status" value="1"/>
</dbReference>
<dbReference type="CDD" id="cd00090">
    <property type="entry name" value="HTH_ARSR"/>
    <property type="match status" value="1"/>
</dbReference>
<name>A0A7C2K1C3_UNCW3</name>
<dbReference type="SMART" id="SM00418">
    <property type="entry name" value="HTH_ARSR"/>
    <property type="match status" value="1"/>
</dbReference>
<dbReference type="PANTHER" id="PTHR33154:SF18">
    <property type="entry name" value="ARSENICAL RESISTANCE OPERON REPRESSOR"/>
    <property type="match status" value="1"/>
</dbReference>
<dbReference type="SUPFAM" id="SSF46785">
    <property type="entry name" value="Winged helix' DNA-binding domain"/>
    <property type="match status" value="1"/>
</dbReference>
<evidence type="ECO:0000256" key="2">
    <source>
        <dbReference type="ARBA" id="ARBA00023125"/>
    </source>
</evidence>
<dbReference type="PANTHER" id="PTHR33154">
    <property type="entry name" value="TRANSCRIPTIONAL REGULATOR, ARSR FAMILY"/>
    <property type="match status" value="1"/>
</dbReference>
<dbReference type="Pfam" id="PF01022">
    <property type="entry name" value="HTH_5"/>
    <property type="match status" value="1"/>
</dbReference>
<evidence type="ECO:0000256" key="1">
    <source>
        <dbReference type="ARBA" id="ARBA00023015"/>
    </source>
</evidence>
<dbReference type="Gene3D" id="1.10.10.10">
    <property type="entry name" value="Winged helix-like DNA-binding domain superfamily/Winged helix DNA-binding domain"/>
    <property type="match status" value="1"/>
</dbReference>
<feature type="domain" description="HTH arsR-type" evidence="4">
    <location>
        <begin position="1"/>
        <end position="98"/>
    </location>
</feature>
<dbReference type="InterPro" id="IPR011991">
    <property type="entry name" value="ArsR-like_HTH"/>
</dbReference>
<dbReference type="AlphaFoldDB" id="A0A7C2K1C3"/>
<proteinExistence type="predicted"/>
<reference evidence="5" key="1">
    <citation type="journal article" date="2020" name="mSystems">
        <title>Genome- and Community-Level Interaction Insights into Carbon Utilization and Element Cycling Functions of Hydrothermarchaeota in Hydrothermal Sediment.</title>
        <authorList>
            <person name="Zhou Z."/>
            <person name="Liu Y."/>
            <person name="Xu W."/>
            <person name="Pan J."/>
            <person name="Luo Z.H."/>
            <person name="Li M."/>
        </authorList>
    </citation>
    <scope>NUCLEOTIDE SEQUENCE [LARGE SCALE GENOMIC DNA]</scope>
    <source>
        <strain evidence="5">SpSt-34</strain>
    </source>
</reference>
<dbReference type="InterPro" id="IPR051081">
    <property type="entry name" value="HTH_MetalResp_TranReg"/>
</dbReference>
<accession>A0A7C2K1C3</accession>
<organism evidence="5">
    <name type="scientific">candidate division WOR-3 bacterium</name>
    <dbReference type="NCBI Taxonomy" id="2052148"/>
    <lineage>
        <taxon>Bacteria</taxon>
        <taxon>Bacteria division WOR-3</taxon>
    </lineage>
</organism>
<evidence type="ECO:0000256" key="3">
    <source>
        <dbReference type="ARBA" id="ARBA00023163"/>
    </source>
</evidence>
<dbReference type="GO" id="GO:0003700">
    <property type="term" value="F:DNA-binding transcription factor activity"/>
    <property type="evidence" value="ECO:0007669"/>
    <property type="project" value="InterPro"/>
</dbReference>
<gene>
    <name evidence="5" type="ORF">ENQ77_00105</name>
</gene>
<comment type="caution">
    <text evidence="5">The sequence shown here is derived from an EMBL/GenBank/DDBJ whole genome shotgun (WGS) entry which is preliminary data.</text>
</comment>
<evidence type="ECO:0000313" key="5">
    <source>
        <dbReference type="EMBL" id="HEN27087.1"/>
    </source>
</evidence>
<dbReference type="InterPro" id="IPR036390">
    <property type="entry name" value="WH_DNA-bd_sf"/>
</dbReference>